<evidence type="ECO:0008006" key="3">
    <source>
        <dbReference type="Google" id="ProtNLM"/>
    </source>
</evidence>
<organism evidence="1 2">
    <name type="scientific">Rhizopus oryzae</name>
    <name type="common">Mucormycosis agent</name>
    <name type="synonym">Rhizopus arrhizus var. delemar</name>
    <dbReference type="NCBI Taxonomy" id="64495"/>
    <lineage>
        <taxon>Eukaryota</taxon>
        <taxon>Fungi</taxon>
        <taxon>Fungi incertae sedis</taxon>
        <taxon>Mucoromycota</taxon>
        <taxon>Mucoromycotina</taxon>
        <taxon>Mucoromycetes</taxon>
        <taxon>Mucorales</taxon>
        <taxon>Mucorineae</taxon>
        <taxon>Rhizopodaceae</taxon>
        <taxon>Rhizopus</taxon>
    </lineage>
</organism>
<dbReference type="OrthoDB" id="8962942at2759"/>
<dbReference type="Pfam" id="PF05536">
    <property type="entry name" value="Neurochondrin"/>
    <property type="match status" value="1"/>
</dbReference>
<accession>A0A9P6Y3J0</accession>
<dbReference type="AlphaFoldDB" id="A0A9P6Y3J0"/>
<dbReference type="InterPro" id="IPR008709">
    <property type="entry name" value="Neurochondrin"/>
</dbReference>
<gene>
    <name evidence="1" type="ORF">G6F51_009716</name>
</gene>
<dbReference type="PANTHER" id="PTHR13109">
    <property type="entry name" value="NEUROCHONDRIN"/>
    <property type="match status" value="1"/>
</dbReference>
<dbReference type="PANTHER" id="PTHR13109:SF7">
    <property type="entry name" value="NEUROCHONDRIN"/>
    <property type="match status" value="1"/>
</dbReference>
<evidence type="ECO:0000313" key="1">
    <source>
        <dbReference type="EMBL" id="KAG1538530.1"/>
    </source>
</evidence>
<sequence length="170" mass="19427">MNVTSSTRDRDAEIDRCLSMIVPSASDESKFVGMLMLPKLLDQNNTETVERAFKGMNFIFIERLLRTNHSVNAEVPDDLLKEIAVNILACFSRYETLAKDKNMVERIPGLSRLLKPDQELTIEILQILLCVSVEKQGLVKMLDPDVIKNILEAMMENDQHTYLRQASTKR</sequence>
<protein>
    <recommendedName>
        <fullName evidence="3">Neurochondrin</fullName>
    </recommendedName>
</protein>
<comment type="caution">
    <text evidence="1">The sequence shown here is derived from an EMBL/GenBank/DDBJ whole genome shotgun (WGS) entry which is preliminary data.</text>
</comment>
<name>A0A9P6Y3J0_RHIOR</name>
<proteinExistence type="predicted"/>
<reference evidence="1" key="1">
    <citation type="journal article" date="2020" name="Microb. Genom.">
        <title>Genetic diversity of clinical and environmental Mucorales isolates obtained from an investigation of mucormycosis cases among solid organ transplant recipients.</title>
        <authorList>
            <person name="Nguyen M.H."/>
            <person name="Kaul D."/>
            <person name="Muto C."/>
            <person name="Cheng S.J."/>
            <person name="Richter R.A."/>
            <person name="Bruno V.M."/>
            <person name="Liu G."/>
            <person name="Beyhan S."/>
            <person name="Sundermann A.J."/>
            <person name="Mounaud S."/>
            <person name="Pasculle A.W."/>
            <person name="Nierman W.C."/>
            <person name="Driscoll E."/>
            <person name="Cumbie R."/>
            <person name="Clancy C.J."/>
            <person name="Dupont C.L."/>
        </authorList>
    </citation>
    <scope>NUCLEOTIDE SEQUENCE</scope>
    <source>
        <strain evidence="1">GL16</strain>
    </source>
</reference>
<dbReference type="Proteomes" id="UP000717996">
    <property type="component" value="Unassembled WGS sequence"/>
</dbReference>
<dbReference type="EMBL" id="JAANIT010001839">
    <property type="protein sequence ID" value="KAG1538530.1"/>
    <property type="molecule type" value="Genomic_DNA"/>
</dbReference>
<evidence type="ECO:0000313" key="2">
    <source>
        <dbReference type="Proteomes" id="UP000717996"/>
    </source>
</evidence>